<reference evidence="4 5" key="1">
    <citation type="submission" date="2021-03" db="EMBL/GenBank/DDBJ databases">
        <authorList>
            <person name="Peeters C."/>
        </authorList>
    </citation>
    <scope>NUCLEOTIDE SEQUENCE [LARGE SCALE GENOMIC DNA]</scope>
    <source>
        <strain evidence="4 5">LMG 26411</strain>
    </source>
</reference>
<dbReference type="InterPro" id="IPR051122">
    <property type="entry name" value="SDR_DHRS6-like"/>
</dbReference>
<gene>
    <name evidence="4" type="primary">cpnA_1</name>
    <name evidence="4" type="ORF">LMG26411_02027</name>
</gene>
<protein>
    <submittedName>
        <fullName evidence="4">Cyclopentanol dehydrogenase</fullName>
        <ecNumber evidence="4">1.1.1.163</ecNumber>
    </submittedName>
</protein>
<dbReference type="EMBL" id="CAJPVI010000010">
    <property type="protein sequence ID" value="CAG2141291.1"/>
    <property type="molecule type" value="Genomic_DNA"/>
</dbReference>
<dbReference type="InterPro" id="IPR002347">
    <property type="entry name" value="SDR_fam"/>
</dbReference>
<dbReference type="InterPro" id="IPR020904">
    <property type="entry name" value="Sc_DH/Rdtase_CS"/>
</dbReference>
<dbReference type="PANTHER" id="PTHR43477">
    <property type="entry name" value="DIHYDROANTICAPSIN 7-DEHYDROGENASE"/>
    <property type="match status" value="1"/>
</dbReference>
<dbReference type="EC" id="1.1.1.163" evidence="4"/>
<dbReference type="Gene3D" id="3.40.50.720">
    <property type="entry name" value="NAD(P)-binding Rossmann-like Domain"/>
    <property type="match status" value="1"/>
</dbReference>
<feature type="domain" description="Ketoreductase" evidence="3">
    <location>
        <begin position="6"/>
        <end position="189"/>
    </location>
</feature>
<dbReference type="InterPro" id="IPR036291">
    <property type="entry name" value="NAD(P)-bd_dom_sf"/>
</dbReference>
<evidence type="ECO:0000256" key="1">
    <source>
        <dbReference type="ARBA" id="ARBA00006484"/>
    </source>
</evidence>
<proteinExistence type="inferred from homology"/>
<evidence type="ECO:0000313" key="5">
    <source>
        <dbReference type="Proteomes" id="UP000672657"/>
    </source>
</evidence>
<keyword evidence="2 4" id="KW-0560">Oxidoreductase</keyword>
<organism evidence="4 5">
    <name type="scientific">Cupriavidus numazuensis</name>
    <dbReference type="NCBI Taxonomy" id="221992"/>
    <lineage>
        <taxon>Bacteria</taxon>
        <taxon>Pseudomonadati</taxon>
        <taxon>Pseudomonadota</taxon>
        <taxon>Betaproteobacteria</taxon>
        <taxon>Burkholderiales</taxon>
        <taxon>Burkholderiaceae</taxon>
        <taxon>Cupriavidus</taxon>
    </lineage>
</organism>
<dbReference type="PRINTS" id="PR00081">
    <property type="entry name" value="GDHRDH"/>
</dbReference>
<dbReference type="PROSITE" id="PS00061">
    <property type="entry name" value="ADH_SHORT"/>
    <property type="match status" value="1"/>
</dbReference>
<comment type="caution">
    <text evidence="4">The sequence shown here is derived from an EMBL/GenBank/DDBJ whole genome shotgun (WGS) entry which is preliminary data.</text>
</comment>
<evidence type="ECO:0000259" key="3">
    <source>
        <dbReference type="SMART" id="SM00822"/>
    </source>
</evidence>
<keyword evidence="5" id="KW-1185">Reference proteome</keyword>
<dbReference type="SUPFAM" id="SSF51735">
    <property type="entry name" value="NAD(P)-binding Rossmann-fold domains"/>
    <property type="match status" value="1"/>
</dbReference>
<dbReference type="Pfam" id="PF13561">
    <property type="entry name" value="adh_short_C2"/>
    <property type="match status" value="1"/>
</dbReference>
<comment type="similarity">
    <text evidence="1">Belongs to the short-chain dehydrogenases/reductases (SDR) family.</text>
</comment>
<name>A0ABM8TEX9_9BURK</name>
<dbReference type="SMART" id="SM00822">
    <property type="entry name" value="PKS_KR"/>
    <property type="match status" value="1"/>
</dbReference>
<evidence type="ECO:0000313" key="4">
    <source>
        <dbReference type="EMBL" id="CAG2141291.1"/>
    </source>
</evidence>
<dbReference type="InterPro" id="IPR057326">
    <property type="entry name" value="KR_dom"/>
</dbReference>
<dbReference type="GO" id="GO:0055041">
    <property type="term" value="F:cyclopentanol dehydrogenase activity"/>
    <property type="evidence" value="ECO:0007669"/>
    <property type="project" value="UniProtKB-EC"/>
</dbReference>
<dbReference type="RefSeq" id="WP_211953141.1">
    <property type="nucleotide sequence ID" value="NZ_CAJPVI010000010.1"/>
</dbReference>
<dbReference type="NCBIfam" id="NF005559">
    <property type="entry name" value="PRK07231.1"/>
    <property type="match status" value="1"/>
</dbReference>
<accession>A0ABM8TEX9</accession>
<dbReference type="PANTHER" id="PTHR43477:SF1">
    <property type="entry name" value="DIHYDROANTICAPSIN 7-DEHYDROGENASE"/>
    <property type="match status" value="1"/>
</dbReference>
<evidence type="ECO:0000256" key="2">
    <source>
        <dbReference type="ARBA" id="ARBA00023002"/>
    </source>
</evidence>
<sequence length="251" mass="25653">MRLQGKIAILTGAAGGIGRATALGFAREGASIVVTDINRDGAQEVADTINAAGGRAMALAHDVGCETQWTQVVGATVEAFGTVDVLFNNAGIFVLKPLAETTLDEWNRLMAINVTGVFLGMKHVMPLMARAGKGSVINVSSVAGLVGSPRSTMYSASKGAVRAMTKGAALEYAAKGVRVNSIHPGLIDTAMADYASGTAGRSKQDLGQVMSPMGRLGTADEVGGLALFLASDESSYMNGAELVLDGGFTAA</sequence>
<dbReference type="PRINTS" id="PR00080">
    <property type="entry name" value="SDRFAMILY"/>
</dbReference>
<dbReference type="Proteomes" id="UP000672657">
    <property type="component" value="Unassembled WGS sequence"/>
</dbReference>